<dbReference type="RefSeq" id="XP_015519889.1">
    <property type="nucleotide sequence ID" value="XM_015664403.2"/>
</dbReference>
<evidence type="ECO:0000259" key="3">
    <source>
        <dbReference type="PROSITE" id="PS50004"/>
    </source>
</evidence>
<organism evidence="5">
    <name type="scientific">Neodiprion lecontei</name>
    <name type="common">Redheaded pine sawfly</name>
    <dbReference type="NCBI Taxonomy" id="441921"/>
    <lineage>
        <taxon>Eukaryota</taxon>
        <taxon>Metazoa</taxon>
        <taxon>Ecdysozoa</taxon>
        <taxon>Arthropoda</taxon>
        <taxon>Hexapoda</taxon>
        <taxon>Insecta</taxon>
        <taxon>Pterygota</taxon>
        <taxon>Neoptera</taxon>
        <taxon>Endopterygota</taxon>
        <taxon>Hymenoptera</taxon>
        <taxon>Tenthredinoidea</taxon>
        <taxon>Diprionidae</taxon>
        <taxon>Diprioninae</taxon>
        <taxon>Neodiprion</taxon>
    </lineage>
</organism>
<name>A0A6J0C0B1_NEOLC</name>
<dbReference type="GO" id="GO:0001786">
    <property type="term" value="F:phosphatidylserine binding"/>
    <property type="evidence" value="ECO:0007669"/>
    <property type="project" value="TreeGrafter"/>
</dbReference>
<dbReference type="GO" id="GO:0070382">
    <property type="term" value="C:exocytic vesicle"/>
    <property type="evidence" value="ECO:0007669"/>
    <property type="project" value="TreeGrafter"/>
</dbReference>
<dbReference type="OrthoDB" id="10259057at2759"/>
<dbReference type="GO" id="GO:0005886">
    <property type="term" value="C:plasma membrane"/>
    <property type="evidence" value="ECO:0007669"/>
    <property type="project" value="TreeGrafter"/>
</dbReference>
<protein>
    <submittedName>
        <fullName evidence="5">Synaptotagmin-15-like isoform X1</fullName>
    </submittedName>
</protein>
<sequence>MKLHHIDDGLPFSRNATHGATTDAIDTVGGVLYPSIGAATSVLLLVIGGTLFALRRRLKQPSSVPSCEGIVVYPSQGPAPTFVTKDVVFNLPILHSANSTSDILADLDPEDLPLSMERPQPRTIRSNSFGSYGLGGSLGCLEPDLYKATPTEDPYPEGHIGRIWMKLSHEPKTEQLTVTLMKARNLPARPGGSCDPMVRLHLAPGDRRHVQSRQKRRDCNPKFDETFVLQVPNGDLSGKTLRISVIDGGRPKRNSTIGYAAVSLEGALPDGEPRIFQLDLDKEPPDHSARGEVLLSLQYNDHSGRLTLTVMEAKGLRQGVVEVCARATLSKHCKPLKTRRTALARPRQGCWPFSEALHFRLSGPDASLTGSLTVSLLARGTKERALGRVVLGPYMFARGPALEHWTAAFSKPREATQRWHTLS</sequence>
<dbReference type="PRINTS" id="PR00399">
    <property type="entry name" value="SYNAPTOTAGMN"/>
</dbReference>
<feature type="domain" description="C2" evidence="3">
    <location>
        <begin position="156"/>
        <end position="279"/>
    </location>
</feature>
<dbReference type="SUPFAM" id="SSF49562">
    <property type="entry name" value="C2 domain (Calcium/lipid-binding domain, CaLB)"/>
    <property type="match status" value="2"/>
</dbReference>
<dbReference type="PANTHER" id="PTHR10024">
    <property type="entry name" value="SYNAPTOTAGMIN"/>
    <property type="match status" value="1"/>
</dbReference>
<dbReference type="PROSITE" id="PS50004">
    <property type="entry name" value="C2"/>
    <property type="match status" value="2"/>
</dbReference>
<dbReference type="InterPro" id="IPR000008">
    <property type="entry name" value="C2_dom"/>
</dbReference>
<keyword evidence="2" id="KW-1133">Transmembrane helix</keyword>
<feature type="domain" description="C2" evidence="3">
    <location>
        <begin position="289"/>
        <end position="406"/>
    </location>
</feature>
<dbReference type="Pfam" id="PF00168">
    <property type="entry name" value="C2"/>
    <property type="match status" value="1"/>
</dbReference>
<keyword evidence="1" id="KW-0677">Repeat</keyword>
<dbReference type="Gene3D" id="2.60.40.150">
    <property type="entry name" value="C2 domain"/>
    <property type="match status" value="2"/>
</dbReference>
<keyword evidence="4" id="KW-1185">Reference proteome</keyword>
<accession>A0A6J0C0B1</accession>
<dbReference type="PANTHER" id="PTHR10024:SF234">
    <property type="entry name" value="SYNAPTOTAGMIN-15-RELATED"/>
    <property type="match status" value="1"/>
</dbReference>
<dbReference type="AlphaFoldDB" id="A0A6J0C0B1"/>
<dbReference type="GO" id="GO:0000149">
    <property type="term" value="F:SNARE binding"/>
    <property type="evidence" value="ECO:0007669"/>
    <property type="project" value="TreeGrafter"/>
</dbReference>
<evidence type="ECO:0000313" key="4">
    <source>
        <dbReference type="Proteomes" id="UP000829291"/>
    </source>
</evidence>
<evidence type="ECO:0000256" key="1">
    <source>
        <dbReference type="ARBA" id="ARBA00022737"/>
    </source>
</evidence>
<proteinExistence type="predicted"/>
<dbReference type="GO" id="GO:0030276">
    <property type="term" value="F:clathrin binding"/>
    <property type="evidence" value="ECO:0007669"/>
    <property type="project" value="TreeGrafter"/>
</dbReference>
<evidence type="ECO:0000256" key="2">
    <source>
        <dbReference type="SAM" id="Phobius"/>
    </source>
</evidence>
<keyword evidence="2" id="KW-0812">Transmembrane</keyword>
<dbReference type="GO" id="GO:0005544">
    <property type="term" value="F:calcium-dependent phospholipid binding"/>
    <property type="evidence" value="ECO:0007669"/>
    <property type="project" value="TreeGrafter"/>
</dbReference>
<dbReference type="GO" id="GO:0017156">
    <property type="term" value="P:calcium-ion regulated exocytosis"/>
    <property type="evidence" value="ECO:0007669"/>
    <property type="project" value="TreeGrafter"/>
</dbReference>
<evidence type="ECO:0000313" key="5">
    <source>
        <dbReference type="RefSeq" id="XP_015519889.1"/>
    </source>
</evidence>
<dbReference type="InterPro" id="IPR035892">
    <property type="entry name" value="C2_domain_sf"/>
</dbReference>
<dbReference type="SMART" id="SM00239">
    <property type="entry name" value="C2"/>
    <property type="match status" value="2"/>
</dbReference>
<dbReference type="InParanoid" id="A0A6J0C0B1"/>
<dbReference type="GeneID" id="107224377"/>
<feature type="transmembrane region" description="Helical" evidence="2">
    <location>
        <begin position="31"/>
        <end position="54"/>
    </location>
</feature>
<gene>
    <name evidence="5" type="primary">LOC107224377</name>
</gene>
<dbReference type="GO" id="GO:0005509">
    <property type="term" value="F:calcium ion binding"/>
    <property type="evidence" value="ECO:0007669"/>
    <property type="project" value="TreeGrafter"/>
</dbReference>
<dbReference type="KEGG" id="nlo:107224377"/>
<keyword evidence="2" id="KW-0472">Membrane</keyword>
<reference evidence="5" key="1">
    <citation type="submission" date="2025-08" db="UniProtKB">
        <authorList>
            <consortium name="RefSeq"/>
        </authorList>
    </citation>
    <scope>IDENTIFICATION</scope>
    <source>
        <tissue evidence="5">Thorax and Abdomen</tissue>
    </source>
</reference>
<dbReference type="Proteomes" id="UP000829291">
    <property type="component" value="Chromosome 1"/>
</dbReference>
<dbReference type="InterPro" id="IPR001565">
    <property type="entry name" value="Synaptotagmin"/>
</dbReference>